<dbReference type="EMBL" id="JAMKFB020000025">
    <property type="protein sequence ID" value="KAL0155488.1"/>
    <property type="molecule type" value="Genomic_DNA"/>
</dbReference>
<evidence type="ECO:0000313" key="2">
    <source>
        <dbReference type="Proteomes" id="UP001529510"/>
    </source>
</evidence>
<feature type="non-terminal residue" evidence="1">
    <location>
        <position position="1"/>
    </location>
</feature>
<proteinExistence type="predicted"/>
<reference evidence="1 2" key="1">
    <citation type="submission" date="2024-05" db="EMBL/GenBank/DDBJ databases">
        <title>Genome sequencing and assembly of Indian major carp, Cirrhinus mrigala (Hamilton, 1822).</title>
        <authorList>
            <person name="Mohindra V."/>
            <person name="Chowdhury L.M."/>
            <person name="Lal K."/>
            <person name="Jena J.K."/>
        </authorList>
    </citation>
    <scope>NUCLEOTIDE SEQUENCE [LARGE SCALE GENOMIC DNA]</scope>
    <source>
        <strain evidence="1">CM1030</strain>
        <tissue evidence="1">Blood</tissue>
    </source>
</reference>
<evidence type="ECO:0000313" key="1">
    <source>
        <dbReference type="EMBL" id="KAL0155488.1"/>
    </source>
</evidence>
<accession>A0ABD0N1T5</accession>
<feature type="non-terminal residue" evidence="1">
    <location>
        <position position="102"/>
    </location>
</feature>
<comment type="caution">
    <text evidence="1">The sequence shown here is derived from an EMBL/GenBank/DDBJ whole genome shotgun (WGS) entry which is preliminary data.</text>
</comment>
<keyword evidence="2" id="KW-1185">Reference proteome</keyword>
<organism evidence="1 2">
    <name type="scientific">Cirrhinus mrigala</name>
    <name type="common">Mrigala</name>
    <dbReference type="NCBI Taxonomy" id="683832"/>
    <lineage>
        <taxon>Eukaryota</taxon>
        <taxon>Metazoa</taxon>
        <taxon>Chordata</taxon>
        <taxon>Craniata</taxon>
        <taxon>Vertebrata</taxon>
        <taxon>Euteleostomi</taxon>
        <taxon>Actinopterygii</taxon>
        <taxon>Neopterygii</taxon>
        <taxon>Teleostei</taxon>
        <taxon>Ostariophysi</taxon>
        <taxon>Cypriniformes</taxon>
        <taxon>Cyprinidae</taxon>
        <taxon>Labeoninae</taxon>
        <taxon>Labeonini</taxon>
        <taxon>Cirrhinus</taxon>
    </lineage>
</organism>
<dbReference type="AlphaFoldDB" id="A0ABD0N1T5"/>
<sequence length="102" mass="11519">ELRIRKSAVLRQTNKLVRKLDRGREEREVRGVFTRRNLLCFLMLATDAPRNGLVPGGRRIVAESSRGEPRLHDVKHAAREQSAPMIMFSQAKHESTTNAASA</sequence>
<name>A0ABD0N1T5_CIRMR</name>
<gene>
    <name evidence="1" type="ORF">M9458_049751</name>
</gene>
<protein>
    <submittedName>
        <fullName evidence="1">Uncharacterized protein</fullName>
    </submittedName>
</protein>
<dbReference type="Proteomes" id="UP001529510">
    <property type="component" value="Unassembled WGS sequence"/>
</dbReference>